<reference evidence="1" key="1">
    <citation type="submission" date="2023-04" db="EMBL/GenBank/DDBJ databases">
        <title>Ambrosiozyma monospora NBRC 10751.</title>
        <authorList>
            <person name="Ichikawa N."/>
            <person name="Sato H."/>
            <person name="Tonouchi N."/>
        </authorList>
    </citation>
    <scope>NUCLEOTIDE SEQUENCE</scope>
    <source>
        <strain evidence="1">NBRC 10751</strain>
    </source>
</reference>
<keyword evidence="2" id="KW-1185">Reference proteome</keyword>
<dbReference type="EMBL" id="BSXS01000790">
    <property type="protein sequence ID" value="GME73917.1"/>
    <property type="molecule type" value="Genomic_DNA"/>
</dbReference>
<accession>A0ACB5SV23</accession>
<name>A0ACB5SV23_AMBMO</name>
<proteinExistence type="predicted"/>
<comment type="caution">
    <text evidence="1">The sequence shown here is derived from an EMBL/GenBank/DDBJ whole genome shotgun (WGS) entry which is preliminary data.</text>
</comment>
<dbReference type="Proteomes" id="UP001165064">
    <property type="component" value="Unassembled WGS sequence"/>
</dbReference>
<evidence type="ECO:0000313" key="1">
    <source>
        <dbReference type="EMBL" id="GME73917.1"/>
    </source>
</evidence>
<evidence type="ECO:0000313" key="2">
    <source>
        <dbReference type="Proteomes" id="UP001165064"/>
    </source>
</evidence>
<gene>
    <name evidence="1" type="ORF">Amon02_000157800</name>
</gene>
<sequence length="308" mass="35602">MSQQKNNHRDGHSDLQHKRKKQKTKGSQQKTVLTPTQEDEISTYEDQLPQTPKDNEILTNESIETFAQIPSTSESIRYSQNLTVDSQFGPDIKKVVIKSNDKIKQRLNQIFRWLDNKQQNSSTLDDNGYELLLISRNDGIAKMVTITEIIKQKMNNLRKETATKKRKRQGFSGQISNEIAPVKIKNDRLATYESQKTVKVGKEEVTSFSGFDYKQFNYLDFVSIQKSELKSKKKSNKDILHPVQQTRNEGGSINFTREHLDLLKIDKTIQLPVLYTYFSFSPQNNGLPAKLVKRFENLIKDGWSVQEE</sequence>
<protein>
    <submittedName>
        <fullName evidence="1">Unnamed protein product</fullName>
    </submittedName>
</protein>
<organism evidence="1 2">
    <name type="scientific">Ambrosiozyma monospora</name>
    <name type="common">Yeast</name>
    <name type="synonym">Endomycopsis monosporus</name>
    <dbReference type="NCBI Taxonomy" id="43982"/>
    <lineage>
        <taxon>Eukaryota</taxon>
        <taxon>Fungi</taxon>
        <taxon>Dikarya</taxon>
        <taxon>Ascomycota</taxon>
        <taxon>Saccharomycotina</taxon>
        <taxon>Pichiomycetes</taxon>
        <taxon>Pichiales</taxon>
        <taxon>Pichiaceae</taxon>
        <taxon>Ambrosiozyma</taxon>
    </lineage>
</organism>